<feature type="compositionally biased region" description="Basic and acidic residues" evidence="1">
    <location>
        <begin position="239"/>
        <end position="249"/>
    </location>
</feature>
<feature type="compositionally biased region" description="Low complexity" evidence="1">
    <location>
        <begin position="150"/>
        <end position="163"/>
    </location>
</feature>
<dbReference type="Proteomes" id="UP000823388">
    <property type="component" value="Chromosome 8N"/>
</dbReference>
<feature type="compositionally biased region" description="Basic and acidic residues" evidence="1">
    <location>
        <begin position="128"/>
        <end position="138"/>
    </location>
</feature>
<evidence type="ECO:0000256" key="1">
    <source>
        <dbReference type="SAM" id="MobiDB-lite"/>
    </source>
</evidence>
<protein>
    <submittedName>
        <fullName evidence="2">Uncharacterized protein</fullName>
    </submittedName>
</protein>
<reference evidence="2" key="1">
    <citation type="submission" date="2020-05" db="EMBL/GenBank/DDBJ databases">
        <title>WGS assembly of Panicum virgatum.</title>
        <authorList>
            <person name="Lovell J.T."/>
            <person name="Jenkins J."/>
            <person name="Shu S."/>
            <person name="Juenger T.E."/>
            <person name="Schmutz J."/>
        </authorList>
    </citation>
    <scope>NUCLEOTIDE SEQUENCE</scope>
    <source>
        <strain evidence="2">AP13</strain>
    </source>
</reference>
<organism evidence="2 3">
    <name type="scientific">Panicum virgatum</name>
    <name type="common">Blackwell switchgrass</name>
    <dbReference type="NCBI Taxonomy" id="38727"/>
    <lineage>
        <taxon>Eukaryota</taxon>
        <taxon>Viridiplantae</taxon>
        <taxon>Streptophyta</taxon>
        <taxon>Embryophyta</taxon>
        <taxon>Tracheophyta</taxon>
        <taxon>Spermatophyta</taxon>
        <taxon>Magnoliopsida</taxon>
        <taxon>Liliopsida</taxon>
        <taxon>Poales</taxon>
        <taxon>Poaceae</taxon>
        <taxon>PACMAD clade</taxon>
        <taxon>Panicoideae</taxon>
        <taxon>Panicodae</taxon>
        <taxon>Paniceae</taxon>
        <taxon>Panicinae</taxon>
        <taxon>Panicum</taxon>
        <taxon>Panicum sect. Hiantes</taxon>
    </lineage>
</organism>
<accession>A0A8T0P909</accession>
<gene>
    <name evidence="2" type="ORF">PVAP13_8NG250006</name>
</gene>
<name>A0A8T0P909_PANVG</name>
<feature type="region of interest" description="Disordered" evidence="1">
    <location>
        <begin position="1"/>
        <end position="253"/>
    </location>
</feature>
<evidence type="ECO:0000313" key="3">
    <source>
        <dbReference type="Proteomes" id="UP000823388"/>
    </source>
</evidence>
<comment type="caution">
    <text evidence="2">The sequence shown here is derived from an EMBL/GenBank/DDBJ whole genome shotgun (WGS) entry which is preliminary data.</text>
</comment>
<feature type="compositionally biased region" description="Basic and acidic residues" evidence="1">
    <location>
        <begin position="195"/>
        <end position="207"/>
    </location>
</feature>
<feature type="compositionally biased region" description="Gly residues" evidence="1">
    <location>
        <begin position="62"/>
        <end position="79"/>
    </location>
</feature>
<evidence type="ECO:0000313" key="2">
    <source>
        <dbReference type="EMBL" id="KAG2557345.1"/>
    </source>
</evidence>
<sequence>MHWWYEREPQAGSGQPEASAARSRPSLQLLPSSSSTAGGGSLGGGGRRLHGGARPRRAGEEGAAGGGPEPACGMAGGAVLGREAPMREGQRGCCQAAPRESRGRGRRACPALLTTTGASAGSRAVAAPRERERGDGGEPGRMPPPRTYFAAGVGEAVADAVAAQRSADPVPLGAGEGWRRGRRGGHRTSSSPADPARREVPDAERKGGAAPGGGSSGEARAGEGGAVEAPPLPPLSPAGEREREREMRVGRRLLPAEPSGDAAELWLAAWMATAVRKGARGVGWGGGGVTAFVEWRC</sequence>
<dbReference type="EMBL" id="CM029052">
    <property type="protein sequence ID" value="KAG2557345.1"/>
    <property type="molecule type" value="Genomic_DNA"/>
</dbReference>
<feature type="compositionally biased region" description="Gly residues" evidence="1">
    <location>
        <begin position="37"/>
        <end position="46"/>
    </location>
</feature>
<feature type="compositionally biased region" description="Low complexity" evidence="1">
    <location>
        <begin position="22"/>
        <end position="36"/>
    </location>
</feature>
<feature type="compositionally biased region" description="Basic residues" evidence="1">
    <location>
        <begin position="47"/>
        <end position="56"/>
    </location>
</feature>
<proteinExistence type="predicted"/>
<dbReference type="AlphaFoldDB" id="A0A8T0P909"/>
<keyword evidence="3" id="KW-1185">Reference proteome</keyword>